<dbReference type="GO" id="GO:0016787">
    <property type="term" value="F:hydrolase activity"/>
    <property type="evidence" value="ECO:0007669"/>
    <property type="project" value="UniProtKB-KW"/>
</dbReference>
<keyword evidence="1 4" id="KW-0378">Hydrolase</keyword>
<evidence type="ECO:0000313" key="5">
    <source>
        <dbReference type="Proteomes" id="UP001214250"/>
    </source>
</evidence>
<dbReference type="SUPFAM" id="SSF53474">
    <property type="entry name" value="alpha/beta-Hydrolases"/>
    <property type="match status" value="1"/>
</dbReference>
<name>A0ABY7VWS0_9BACT</name>
<gene>
    <name evidence="4" type="ORF">PQO03_12580</name>
</gene>
<organism evidence="4 5">
    <name type="scientific">Lentisphaera profundi</name>
    <dbReference type="NCBI Taxonomy" id="1658616"/>
    <lineage>
        <taxon>Bacteria</taxon>
        <taxon>Pseudomonadati</taxon>
        <taxon>Lentisphaerota</taxon>
        <taxon>Lentisphaeria</taxon>
        <taxon>Lentisphaerales</taxon>
        <taxon>Lentisphaeraceae</taxon>
        <taxon>Lentisphaera</taxon>
    </lineage>
</organism>
<evidence type="ECO:0000256" key="1">
    <source>
        <dbReference type="ARBA" id="ARBA00022801"/>
    </source>
</evidence>
<dbReference type="InterPro" id="IPR049492">
    <property type="entry name" value="BD-FAE-like_dom"/>
</dbReference>
<accession>A0ABY7VWS0</accession>
<reference evidence="4 5" key="1">
    <citation type="submission" date="2023-02" db="EMBL/GenBank/DDBJ databases">
        <title>Genome sequence of Lentisphaera profundi SAORIC-696.</title>
        <authorList>
            <person name="Kim e."/>
            <person name="Cho J.-C."/>
            <person name="Choi A."/>
            <person name="Kang I."/>
        </authorList>
    </citation>
    <scope>NUCLEOTIDE SEQUENCE [LARGE SCALE GENOMIC DNA]</scope>
    <source>
        <strain evidence="4 5">SAORIC-696</strain>
    </source>
</reference>
<feature type="chain" id="PRO_5045779982" evidence="2">
    <location>
        <begin position="21"/>
        <end position="292"/>
    </location>
</feature>
<feature type="signal peptide" evidence="2">
    <location>
        <begin position="1"/>
        <end position="20"/>
    </location>
</feature>
<feature type="domain" description="BD-FAE-like" evidence="3">
    <location>
        <begin position="50"/>
        <end position="251"/>
    </location>
</feature>
<dbReference type="Proteomes" id="UP001214250">
    <property type="component" value="Chromosome 2"/>
</dbReference>
<dbReference type="InterPro" id="IPR050300">
    <property type="entry name" value="GDXG_lipolytic_enzyme"/>
</dbReference>
<evidence type="ECO:0000313" key="4">
    <source>
        <dbReference type="EMBL" id="WDE98673.1"/>
    </source>
</evidence>
<dbReference type="PANTHER" id="PTHR48081:SF13">
    <property type="entry name" value="ALPHA_BETA HYDROLASE"/>
    <property type="match status" value="1"/>
</dbReference>
<proteinExistence type="predicted"/>
<dbReference type="PANTHER" id="PTHR48081">
    <property type="entry name" value="AB HYDROLASE SUPERFAMILY PROTEIN C4A8.06C"/>
    <property type="match status" value="1"/>
</dbReference>
<keyword evidence="5" id="KW-1185">Reference proteome</keyword>
<dbReference type="RefSeq" id="WP_274153543.1">
    <property type="nucleotide sequence ID" value="NZ_CP117812.1"/>
</dbReference>
<dbReference type="Gene3D" id="3.40.50.1820">
    <property type="entry name" value="alpha/beta hydrolase"/>
    <property type="match status" value="1"/>
</dbReference>
<evidence type="ECO:0000259" key="3">
    <source>
        <dbReference type="Pfam" id="PF20434"/>
    </source>
</evidence>
<sequence length="292" mass="32681">MTRLFLIFFLSVFLPLVSPAQNKKTPPVPNHIHKLTNLAYGTENNPRQSLDLYLPKKFNSPVPVIMWIHGGGWKNGSKDRLKGLWLIEHGYAIASINYRLIPDHQWPAQIDDCRSAVRFLRKNALKYNLNPNQIIAWGDSAGGHLAALLGTQFTPTKESVSSRVQAVIDWYGPTDLLTMPPNVVSEKRSLEKVSQSNGAKLLGQTVRDVPHLAKEASAFWNVSKDDPPFLIMHGDKDPAVPIEQSLRLHEKQKQAGAPSQLFIVKNAGHGGKLFMSPEANQVILDFLEKNFR</sequence>
<protein>
    <submittedName>
        <fullName evidence="4">Alpha/beta hydrolase</fullName>
    </submittedName>
</protein>
<evidence type="ECO:0000256" key="2">
    <source>
        <dbReference type="SAM" id="SignalP"/>
    </source>
</evidence>
<dbReference type="EMBL" id="CP117812">
    <property type="protein sequence ID" value="WDE98673.1"/>
    <property type="molecule type" value="Genomic_DNA"/>
</dbReference>
<dbReference type="InterPro" id="IPR029058">
    <property type="entry name" value="AB_hydrolase_fold"/>
</dbReference>
<keyword evidence="2" id="KW-0732">Signal</keyword>
<dbReference type="Pfam" id="PF20434">
    <property type="entry name" value="BD-FAE"/>
    <property type="match status" value="1"/>
</dbReference>